<evidence type="ECO:0000256" key="13">
    <source>
        <dbReference type="RuleBase" id="RU000492"/>
    </source>
</evidence>
<feature type="short sequence motif" description="Q motif" evidence="12">
    <location>
        <begin position="181"/>
        <end position="209"/>
    </location>
</feature>
<reference evidence="18" key="3">
    <citation type="submission" date="2016-07" db="EMBL/GenBank/DDBJ databases">
        <title>Evolution of pathogenesis and genome organization in the Tremellales.</title>
        <authorList>
            <person name="Cuomo C."/>
            <person name="Litvintseva A."/>
            <person name="Heitman J."/>
            <person name="Chen Y."/>
            <person name="Sun S."/>
            <person name="Springer D."/>
            <person name="Dromer F."/>
            <person name="Young S."/>
            <person name="Zeng Q."/>
            <person name="Chapman S."/>
            <person name="Gujja S."/>
            <person name="Saif S."/>
            <person name="Birren B."/>
        </authorList>
    </citation>
    <scope>NUCLEOTIDE SEQUENCE</scope>
    <source>
        <strain evidence="18">CBS 10737</strain>
    </source>
</reference>
<protein>
    <recommendedName>
        <fullName evidence="1">RNA helicase</fullName>
        <ecNumber evidence="1">3.6.4.13</ecNumber>
    </recommendedName>
</protein>
<keyword evidence="5 13" id="KW-0378">Hydrolase</keyword>
<dbReference type="FunFam" id="3.40.50.300:FF:000160">
    <property type="entry name" value="ATP-dependent RNA helicase DDX3X"/>
    <property type="match status" value="1"/>
</dbReference>
<feature type="domain" description="Helicase C-terminal" evidence="16">
    <location>
        <begin position="432"/>
        <end position="577"/>
    </location>
</feature>
<feature type="domain" description="Helicase ATP-binding" evidence="15">
    <location>
        <begin position="212"/>
        <end position="405"/>
    </location>
</feature>
<evidence type="ECO:0000256" key="8">
    <source>
        <dbReference type="ARBA" id="ARBA00022884"/>
    </source>
</evidence>
<dbReference type="KEGG" id="kpin:30175581"/>
<feature type="compositionally biased region" description="Low complexity" evidence="14">
    <location>
        <begin position="79"/>
        <end position="95"/>
    </location>
</feature>
<dbReference type="STRING" id="1296096.A0A1B9HU77"/>
<dbReference type="Proteomes" id="UP000094020">
    <property type="component" value="Chromosome 9"/>
</dbReference>
<feature type="compositionally biased region" description="Gly residues" evidence="14">
    <location>
        <begin position="584"/>
        <end position="600"/>
    </location>
</feature>
<feature type="domain" description="DEAD-box RNA helicase Q" evidence="17">
    <location>
        <begin position="181"/>
        <end position="209"/>
    </location>
</feature>
<organism evidence="18">
    <name type="scientific">Kwoniella pini CBS 10737</name>
    <dbReference type="NCBI Taxonomy" id="1296096"/>
    <lineage>
        <taxon>Eukaryota</taxon>
        <taxon>Fungi</taxon>
        <taxon>Dikarya</taxon>
        <taxon>Basidiomycota</taxon>
        <taxon>Agaricomycotina</taxon>
        <taxon>Tremellomycetes</taxon>
        <taxon>Tremellales</taxon>
        <taxon>Cryptococcaceae</taxon>
        <taxon>Kwoniella</taxon>
    </lineage>
</organism>
<feature type="region of interest" description="Disordered" evidence="14">
    <location>
        <begin position="1"/>
        <end position="134"/>
    </location>
</feature>
<dbReference type="PANTHER" id="PTHR47958">
    <property type="entry name" value="ATP-DEPENDENT RNA HELICASE DBP3"/>
    <property type="match status" value="1"/>
</dbReference>
<evidence type="ECO:0000256" key="4">
    <source>
        <dbReference type="ARBA" id="ARBA00022741"/>
    </source>
</evidence>
<dbReference type="PROSITE" id="PS00039">
    <property type="entry name" value="DEAD_ATP_HELICASE"/>
    <property type="match status" value="1"/>
</dbReference>
<gene>
    <name evidence="18" type="ORF">I206_07212</name>
    <name evidence="19" type="ORF">I206_106408</name>
</gene>
<dbReference type="GO" id="GO:0003723">
    <property type="term" value="F:RNA binding"/>
    <property type="evidence" value="ECO:0007669"/>
    <property type="project" value="UniProtKB-KW"/>
</dbReference>
<dbReference type="EMBL" id="KI894015">
    <property type="protein sequence ID" value="OCF46825.1"/>
    <property type="molecule type" value="Genomic_DNA"/>
</dbReference>
<evidence type="ECO:0000259" key="17">
    <source>
        <dbReference type="PROSITE" id="PS51195"/>
    </source>
</evidence>
<dbReference type="InterPro" id="IPR014001">
    <property type="entry name" value="Helicase_ATP-bd"/>
</dbReference>
<accession>A0A1B9HU77</accession>
<dbReference type="FunFam" id="3.40.50.300:FF:000008">
    <property type="entry name" value="ATP-dependent RNA helicase RhlB"/>
    <property type="match status" value="1"/>
</dbReference>
<keyword evidence="3" id="KW-0396">Initiation factor</keyword>
<dbReference type="InterPro" id="IPR014014">
    <property type="entry name" value="RNA_helicase_DEAD_Q_motif"/>
</dbReference>
<dbReference type="SUPFAM" id="SSF52540">
    <property type="entry name" value="P-loop containing nucleoside triphosphate hydrolases"/>
    <property type="match status" value="1"/>
</dbReference>
<dbReference type="Pfam" id="PF00270">
    <property type="entry name" value="DEAD"/>
    <property type="match status" value="1"/>
</dbReference>
<keyword evidence="4 13" id="KW-0547">Nucleotide-binding</keyword>
<keyword evidence="9" id="KW-0648">Protein biosynthesis</keyword>
<dbReference type="GO" id="GO:0003743">
    <property type="term" value="F:translation initiation factor activity"/>
    <property type="evidence" value="ECO:0007669"/>
    <property type="project" value="UniProtKB-KW"/>
</dbReference>
<evidence type="ECO:0000256" key="3">
    <source>
        <dbReference type="ARBA" id="ARBA00022540"/>
    </source>
</evidence>
<reference evidence="19" key="2">
    <citation type="submission" date="2013-07" db="EMBL/GenBank/DDBJ databases">
        <authorList>
            <consortium name="The Broad Institute Genome Sequencing Platform"/>
            <person name="Cuomo C."/>
            <person name="Litvintseva A."/>
            <person name="Chen Y."/>
            <person name="Heitman J."/>
            <person name="Sun S."/>
            <person name="Springer D."/>
            <person name="Dromer F."/>
            <person name="Young S.K."/>
            <person name="Zeng Q."/>
            <person name="Gargeya S."/>
            <person name="Fitzgerald M."/>
            <person name="Abouelleil A."/>
            <person name="Alvarado L."/>
            <person name="Berlin A.M."/>
            <person name="Chapman S.B."/>
            <person name="Dewar J."/>
            <person name="Goldberg J."/>
            <person name="Griggs A."/>
            <person name="Gujja S."/>
            <person name="Hansen M."/>
            <person name="Howarth C."/>
            <person name="Imamovic A."/>
            <person name="Larimer J."/>
            <person name="McCowan C."/>
            <person name="Murphy C."/>
            <person name="Pearson M."/>
            <person name="Priest M."/>
            <person name="Roberts A."/>
            <person name="Saif S."/>
            <person name="Shea T."/>
            <person name="Sykes S."/>
            <person name="Wortman J."/>
            <person name="Nusbaum C."/>
            <person name="Birren B."/>
        </authorList>
    </citation>
    <scope>NUCLEOTIDE SEQUENCE</scope>
    <source>
        <strain evidence="19">CBS 10737</strain>
    </source>
</reference>
<dbReference type="PROSITE" id="PS51195">
    <property type="entry name" value="Q_MOTIF"/>
    <property type="match status" value="1"/>
</dbReference>
<keyword evidence="6 13" id="KW-0347">Helicase</keyword>
<evidence type="ECO:0000256" key="5">
    <source>
        <dbReference type="ARBA" id="ARBA00022801"/>
    </source>
</evidence>
<dbReference type="SMART" id="SM00487">
    <property type="entry name" value="DEXDc"/>
    <property type="match status" value="1"/>
</dbReference>
<dbReference type="OrthoDB" id="196131at2759"/>
<evidence type="ECO:0000256" key="7">
    <source>
        <dbReference type="ARBA" id="ARBA00022840"/>
    </source>
</evidence>
<dbReference type="Gene3D" id="3.40.50.300">
    <property type="entry name" value="P-loop containing nucleotide triphosphate hydrolases"/>
    <property type="match status" value="2"/>
</dbReference>
<evidence type="ECO:0000256" key="2">
    <source>
        <dbReference type="ARBA" id="ARBA00022490"/>
    </source>
</evidence>
<keyword evidence="7 13" id="KW-0067">ATP-binding</keyword>
<keyword evidence="20" id="KW-1185">Reference proteome</keyword>
<dbReference type="InterPro" id="IPR027417">
    <property type="entry name" value="P-loop_NTPase"/>
</dbReference>
<dbReference type="GO" id="GO:0016787">
    <property type="term" value="F:hydrolase activity"/>
    <property type="evidence" value="ECO:0007669"/>
    <property type="project" value="UniProtKB-KW"/>
</dbReference>
<evidence type="ECO:0000256" key="1">
    <source>
        <dbReference type="ARBA" id="ARBA00012552"/>
    </source>
</evidence>
<dbReference type="CDD" id="cd18787">
    <property type="entry name" value="SF2_C_DEAD"/>
    <property type="match status" value="1"/>
</dbReference>
<dbReference type="RefSeq" id="XP_019008044.1">
    <property type="nucleotide sequence ID" value="XM_019158906.1"/>
</dbReference>
<evidence type="ECO:0000313" key="20">
    <source>
        <dbReference type="Proteomes" id="UP000094020"/>
    </source>
</evidence>
<dbReference type="Pfam" id="PF00271">
    <property type="entry name" value="Helicase_C"/>
    <property type="match status" value="1"/>
</dbReference>
<feature type="compositionally biased region" description="Gly residues" evidence="14">
    <location>
        <begin position="609"/>
        <end position="620"/>
    </location>
</feature>
<evidence type="ECO:0000256" key="11">
    <source>
        <dbReference type="ARBA" id="ARBA00047984"/>
    </source>
</evidence>
<dbReference type="InterPro" id="IPR000629">
    <property type="entry name" value="RNA-helicase_DEAD-box_CS"/>
</dbReference>
<dbReference type="PROSITE" id="PS51192">
    <property type="entry name" value="HELICASE_ATP_BIND_1"/>
    <property type="match status" value="1"/>
</dbReference>
<dbReference type="SMART" id="SM00490">
    <property type="entry name" value="HELICc"/>
    <property type="match status" value="1"/>
</dbReference>
<evidence type="ECO:0000313" key="18">
    <source>
        <dbReference type="EMBL" id="OCF46825.1"/>
    </source>
</evidence>
<dbReference type="GO" id="GO:0005524">
    <property type="term" value="F:ATP binding"/>
    <property type="evidence" value="ECO:0007669"/>
    <property type="project" value="UniProtKB-KW"/>
</dbReference>
<reference evidence="19" key="4">
    <citation type="submission" date="2024-02" db="EMBL/GenBank/DDBJ databases">
        <title>Comparative genomics of Cryptococcus and Kwoniella reveals pathogenesis evolution and contrasting modes of karyotype evolution via chromosome fusion or intercentromeric recombination.</title>
        <authorList>
            <person name="Coelho M.A."/>
            <person name="David-Palma M."/>
            <person name="Shea T."/>
            <person name="Bowers K."/>
            <person name="McGinley-Smith S."/>
            <person name="Mohammad A.W."/>
            <person name="Gnirke A."/>
            <person name="Yurkov A.M."/>
            <person name="Nowrousian M."/>
            <person name="Sun S."/>
            <person name="Cuomo C.A."/>
            <person name="Heitman J."/>
        </authorList>
    </citation>
    <scope>NUCLEOTIDE SEQUENCE</scope>
    <source>
        <strain evidence="19">CBS 10737</strain>
    </source>
</reference>
<dbReference type="EC" id="3.6.4.13" evidence="1"/>
<evidence type="ECO:0000256" key="9">
    <source>
        <dbReference type="ARBA" id="ARBA00022917"/>
    </source>
</evidence>
<dbReference type="PROSITE" id="PS51194">
    <property type="entry name" value="HELICASE_CTER"/>
    <property type="match status" value="1"/>
</dbReference>
<dbReference type="GeneID" id="30175581"/>
<evidence type="ECO:0000256" key="14">
    <source>
        <dbReference type="SAM" id="MobiDB-lite"/>
    </source>
</evidence>
<evidence type="ECO:0000256" key="10">
    <source>
        <dbReference type="ARBA" id="ARBA00024358"/>
    </source>
</evidence>
<dbReference type="InterPro" id="IPR001650">
    <property type="entry name" value="Helicase_C-like"/>
</dbReference>
<evidence type="ECO:0000256" key="12">
    <source>
        <dbReference type="PROSITE-ProRule" id="PRU00552"/>
    </source>
</evidence>
<dbReference type="InterPro" id="IPR011545">
    <property type="entry name" value="DEAD/DEAH_box_helicase_dom"/>
</dbReference>
<dbReference type="AlphaFoldDB" id="A0A1B9HU77"/>
<dbReference type="EMBL" id="CP144527">
    <property type="protein sequence ID" value="WWC72446.1"/>
    <property type="molecule type" value="Genomic_DNA"/>
</dbReference>
<proteinExistence type="inferred from homology"/>
<feature type="compositionally biased region" description="Pro residues" evidence="14">
    <location>
        <begin position="40"/>
        <end position="53"/>
    </location>
</feature>
<evidence type="ECO:0000313" key="19">
    <source>
        <dbReference type="EMBL" id="WWC72446.1"/>
    </source>
</evidence>
<sequence length="658" mass="69746">MTTGPVNGLGGLEAQFQGGMKLNPERPAYVPPHMRNARGPAPPQFSAPAPAPAGPGYHQSPTGLPTPATTPPQSRGSYAPPAARGAAFPPAAAAGRADDGGWGAAPRRAPEPRSGGFGGGQPGFGSWKNGEHITGARNPRMEKELFGEEGDTVHQHTGINFDKYADIPVEATGTGVPEPVTEFTNPPIDPVLLENIKYARYTTPTPVQKYSLPIVAGGRDLMACAQTGSGKTGGFLFPILSAMFTYGPMAPPPDNNYGGGYNRTRKAYPTALILAPTRELVSQIHDEARKFAYRSWARPAVVYGGADIGQQMRALDRGCDMLSATPGRLVDLIERGKISLANVKYLVLDEADRMLDMGFEPQIRQIVEGEDMPGVHDRQTLMFSATFPKEIQMLARSFLKDYIFLSVGRVGSTSENITQRIEYVDDADKRSLLLDLLLAEQSGGLVLVFVETKRMADTLCDFLCAQRHIATSIHGDRTQREREAALQAFRTGRAPILVATAVAARGLDIPNVTHVILYDLPTDVAEYTHRIGRTGRAGNTGNSTAFFNRQNLNISRELIDLLKEANQVVPQWLVDVSTERSFGGGYGGRGGRGRGGGNRSGGRDVRTQQGGGGFSGGASRGGSGYGGGGGYGGGFGSYGGGGAGGFPPPAASGGASWW</sequence>
<comment type="similarity">
    <text evidence="10">Belongs to the DEAD box helicase family. DDX3/DED1 subfamily.</text>
</comment>
<evidence type="ECO:0000259" key="16">
    <source>
        <dbReference type="PROSITE" id="PS51194"/>
    </source>
</evidence>
<reference evidence="18" key="1">
    <citation type="submission" date="2013-07" db="EMBL/GenBank/DDBJ databases">
        <title>The Genome Sequence of Cryptococcus pinus CBS10737.</title>
        <authorList>
            <consortium name="The Broad Institute Genome Sequencing Platform"/>
            <person name="Cuomo C."/>
            <person name="Litvintseva A."/>
            <person name="Chen Y."/>
            <person name="Heitman J."/>
            <person name="Sun S."/>
            <person name="Springer D."/>
            <person name="Dromer F."/>
            <person name="Young S.K."/>
            <person name="Zeng Q."/>
            <person name="Gargeya S."/>
            <person name="Fitzgerald M."/>
            <person name="Abouelleil A."/>
            <person name="Alvarado L."/>
            <person name="Berlin A.M."/>
            <person name="Chapman S.B."/>
            <person name="Dewar J."/>
            <person name="Goldberg J."/>
            <person name="Griggs A."/>
            <person name="Gujja S."/>
            <person name="Hansen M."/>
            <person name="Howarth C."/>
            <person name="Imamovic A."/>
            <person name="Larimer J."/>
            <person name="McCowan C."/>
            <person name="Murphy C."/>
            <person name="Pearson M."/>
            <person name="Priest M."/>
            <person name="Roberts A."/>
            <person name="Saif S."/>
            <person name="Shea T."/>
            <person name="Sykes S."/>
            <person name="Wortman J."/>
            <person name="Nusbaum C."/>
            <person name="Birren B."/>
        </authorList>
    </citation>
    <scope>NUCLEOTIDE SEQUENCE [LARGE SCALE GENOMIC DNA]</scope>
    <source>
        <strain evidence="18">CBS 10737</strain>
    </source>
</reference>
<keyword evidence="2" id="KW-0963">Cytoplasm</keyword>
<feature type="region of interest" description="Disordered" evidence="14">
    <location>
        <begin position="584"/>
        <end position="620"/>
    </location>
</feature>
<keyword evidence="8" id="KW-0694">RNA-binding</keyword>
<name>A0A1B9HU77_9TREE</name>
<comment type="catalytic activity">
    <reaction evidence="11">
        <text>ATP + H2O = ADP + phosphate + H(+)</text>
        <dbReference type="Rhea" id="RHEA:13065"/>
        <dbReference type="ChEBI" id="CHEBI:15377"/>
        <dbReference type="ChEBI" id="CHEBI:15378"/>
        <dbReference type="ChEBI" id="CHEBI:30616"/>
        <dbReference type="ChEBI" id="CHEBI:43474"/>
        <dbReference type="ChEBI" id="CHEBI:456216"/>
        <dbReference type="EC" id="3.6.4.13"/>
    </reaction>
</comment>
<evidence type="ECO:0000259" key="15">
    <source>
        <dbReference type="PROSITE" id="PS51192"/>
    </source>
</evidence>
<dbReference type="GO" id="GO:0003724">
    <property type="term" value="F:RNA helicase activity"/>
    <property type="evidence" value="ECO:0007669"/>
    <property type="project" value="UniProtKB-EC"/>
</dbReference>
<evidence type="ECO:0000256" key="6">
    <source>
        <dbReference type="ARBA" id="ARBA00022806"/>
    </source>
</evidence>